<dbReference type="EMBL" id="JACDTQ010002713">
    <property type="protein sequence ID" value="KAF5916435.1"/>
    <property type="molecule type" value="Genomic_DNA"/>
</dbReference>
<dbReference type="SUPFAM" id="SSF48726">
    <property type="entry name" value="Immunoglobulin"/>
    <property type="match status" value="1"/>
</dbReference>
<proteinExistence type="predicted"/>
<dbReference type="Proteomes" id="UP000551758">
    <property type="component" value="Unassembled WGS sequence"/>
</dbReference>
<sequence>AEVSGKGRAVVLKKVRLLTLFLCLVMAPQGVLSQVQQQKSGPGLVKPSQTFSFTCSVCGYSITSGYDWGWIRQPPG</sequence>
<keyword evidence="3" id="KW-1185">Reference proteome</keyword>
<evidence type="ECO:0000313" key="2">
    <source>
        <dbReference type="EMBL" id="KAF5916435.1"/>
    </source>
</evidence>
<feature type="non-terminal residue" evidence="2">
    <location>
        <position position="76"/>
    </location>
</feature>
<evidence type="ECO:0000256" key="1">
    <source>
        <dbReference type="SAM" id="SignalP"/>
    </source>
</evidence>
<dbReference type="PANTHER" id="PTHR23266">
    <property type="entry name" value="IMMUNOGLOBULIN HEAVY CHAIN"/>
    <property type="match status" value="1"/>
</dbReference>
<accession>A0A7J7EKX4</accession>
<feature type="signal peptide" evidence="1">
    <location>
        <begin position="1"/>
        <end position="33"/>
    </location>
</feature>
<name>A0A7J7EKX4_DICBM</name>
<dbReference type="InterPro" id="IPR013783">
    <property type="entry name" value="Ig-like_fold"/>
</dbReference>
<dbReference type="InterPro" id="IPR036179">
    <property type="entry name" value="Ig-like_dom_sf"/>
</dbReference>
<dbReference type="AlphaFoldDB" id="A0A7J7EKX4"/>
<dbReference type="Gene3D" id="2.60.40.10">
    <property type="entry name" value="Immunoglobulins"/>
    <property type="match status" value="1"/>
</dbReference>
<feature type="chain" id="PRO_5029776474" evidence="1">
    <location>
        <begin position="34"/>
        <end position="76"/>
    </location>
</feature>
<keyword evidence="1" id="KW-0732">Signal</keyword>
<protein>
    <submittedName>
        <fullName evidence="2">Uncharacterized protein</fullName>
    </submittedName>
</protein>
<organism evidence="2 3">
    <name type="scientific">Diceros bicornis minor</name>
    <name type="common">South-central black rhinoceros</name>
    <dbReference type="NCBI Taxonomy" id="77932"/>
    <lineage>
        <taxon>Eukaryota</taxon>
        <taxon>Metazoa</taxon>
        <taxon>Chordata</taxon>
        <taxon>Craniata</taxon>
        <taxon>Vertebrata</taxon>
        <taxon>Euteleostomi</taxon>
        <taxon>Mammalia</taxon>
        <taxon>Eutheria</taxon>
        <taxon>Laurasiatheria</taxon>
        <taxon>Perissodactyla</taxon>
        <taxon>Rhinocerotidae</taxon>
        <taxon>Diceros</taxon>
    </lineage>
</organism>
<reference evidence="2 3" key="1">
    <citation type="journal article" date="2020" name="Mol. Biol. Evol.">
        <title>Interspecific Gene Flow and the Evolution of Specialization in Black and White Rhinoceros.</title>
        <authorList>
            <person name="Moodley Y."/>
            <person name="Westbury M.V."/>
            <person name="Russo I.M."/>
            <person name="Gopalakrishnan S."/>
            <person name="Rakotoarivelo A."/>
            <person name="Olsen R.A."/>
            <person name="Prost S."/>
            <person name="Tunstall T."/>
            <person name="Ryder O.A."/>
            <person name="Dalen L."/>
            <person name="Bruford M.W."/>
        </authorList>
    </citation>
    <scope>NUCLEOTIDE SEQUENCE [LARGE SCALE GENOMIC DNA]</scope>
    <source>
        <strain evidence="2">SBR-YM</strain>
        <tissue evidence="2">Skin</tissue>
    </source>
</reference>
<dbReference type="InterPro" id="IPR050199">
    <property type="entry name" value="IgHV"/>
</dbReference>
<gene>
    <name evidence="2" type="ORF">HPG69_006839</name>
</gene>
<evidence type="ECO:0000313" key="3">
    <source>
        <dbReference type="Proteomes" id="UP000551758"/>
    </source>
</evidence>
<comment type="caution">
    <text evidence="2">The sequence shown here is derived from an EMBL/GenBank/DDBJ whole genome shotgun (WGS) entry which is preliminary data.</text>
</comment>